<feature type="transmembrane region" description="Helical" evidence="1">
    <location>
        <begin position="12"/>
        <end position="37"/>
    </location>
</feature>
<gene>
    <name evidence="3" type="ORF">KGQ19_00660</name>
</gene>
<reference evidence="3 4" key="1">
    <citation type="submission" date="2020-02" db="EMBL/GenBank/DDBJ databases">
        <title>Acidophilic actinobacteria isolated from forest soil.</title>
        <authorList>
            <person name="Golinska P."/>
        </authorList>
    </citation>
    <scope>NUCLEOTIDE SEQUENCE [LARGE SCALE GENOMIC DNA]</scope>
    <source>
        <strain evidence="3 4">NL8</strain>
    </source>
</reference>
<dbReference type="InterPro" id="IPR012495">
    <property type="entry name" value="TadE-like_dom"/>
</dbReference>
<evidence type="ECO:0000259" key="2">
    <source>
        <dbReference type="Pfam" id="PF07811"/>
    </source>
</evidence>
<organism evidence="3 4">
    <name type="scientific">Catenulispora pinistramenti</name>
    <dbReference type="NCBI Taxonomy" id="2705254"/>
    <lineage>
        <taxon>Bacteria</taxon>
        <taxon>Bacillati</taxon>
        <taxon>Actinomycetota</taxon>
        <taxon>Actinomycetes</taxon>
        <taxon>Catenulisporales</taxon>
        <taxon>Catenulisporaceae</taxon>
        <taxon>Catenulispora</taxon>
    </lineage>
</organism>
<keyword evidence="1" id="KW-1133">Transmembrane helix</keyword>
<protein>
    <submittedName>
        <fullName evidence="3">Pilus assembly protein</fullName>
    </submittedName>
</protein>
<accession>A0ABS5KHB6</accession>
<keyword evidence="1" id="KW-0812">Transmembrane</keyword>
<dbReference type="Proteomes" id="UP000730482">
    <property type="component" value="Unassembled WGS sequence"/>
</dbReference>
<proteinExistence type="predicted"/>
<evidence type="ECO:0000313" key="4">
    <source>
        <dbReference type="Proteomes" id="UP000730482"/>
    </source>
</evidence>
<keyword evidence="1" id="KW-0472">Membrane</keyword>
<feature type="domain" description="TadE-like" evidence="2">
    <location>
        <begin position="9"/>
        <end position="51"/>
    </location>
</feature>
<comment type="caution">
    <text evidence="3">The sequence shown here is derived from an EMBL/GenBank/DDBJ whole genome shotgun (WGS) entry which is preliminary data.</text>
</comment>
<sequence>MTRFRRDDGSAAIELVLVAPAVMMVFSIAVAAGRIYVDHNALDTAAQAGARQASISRDAVTADAQARAAVGASLSSDGLHCSGVPDVTVDTSGFSAPIGQPATVTVTVACTVPLSDLVVPGLPLPGTHSESASFTSVLDLYRSR</sequence>
<dbReference type="Pfam" id="PF07811">
    <property type="entry name" value="TadE"/>
    <property type="match status" value="1"/>
</dbReference>
<dbReference type="RefSeq" id="WP_212007036.1">
    <property type="nucleotide sequence ID" value="NZ_JAAFYZ010000002.1"/>
</dbReference>
<dbReference type="EMBL" id="JAAFYZ010000002">
    <property type="protein sequence ID" value="MBS2545370.1"/>
    <property type="molecule type" value="Genomic_DNA"/>
</dbReference>
<name>A0ABS5KHB6_9ACTN</name>
<keyword evidence="4" id="KW-1185">Reference proteome</keyword>
<evidence type="ECO:0000256" key="1">
    <source>
        <dbReference type="SAM" id="Phobius"/>
    </source>
</evidence>
<evidence type="ECO:0000313" key="3">
    <source>
        <dbReference type="EMBL" id="MBS2545370.1"/>
    </source>
</evidence>